<feature type="binding site" evidence="6">
    <location>
        <position position="169"/>
    </location>
    <ligand>
        <name>molybdate</name>
        <dbReference type="ChEBI" id="CHEBI:36264"/>
    </ligand>
</feature>
<accession>A0A0A1W8A7</accession>
<feature type="binding site" evidence="6">
    <location>
        <position position="142"/>
    </location>
    <ligand>
        <name>molybdate</name>
        <dbReference type="ChEBI" id="CHEBI:36264"/>
    </ligand>
</feature>
<evidence type="ECO:0000313" key="8">
    <source>
        <dbReference type="EMBL" id="GAM01397.1"/>
    </source>
</evidence>
<comment type="similarity">
    <text evidence="1">Belongs to the bacterial solute-binding protein ModA family.</text>
</comment>
<organism evidence="8 9">
    <name type="scientific">Sphingomonas parapaucimobilis NBRC 15100</name>
    <dbReference type="NCBI Taxonomy" id="1219049"/>
    <lineage>
        <taxon>Bacteria</taxon>
        <taxon>Pseudomonadati</taxon>
        <taxon>Pseudomonadota</taxon>
        <taxon>Alphaproteobacteria</taxon>
        <taxon>Sphingomonadales</taxon>
        <taxon>Sphingomonadaceae</taxon>
        <taxon>Sphingomonas</taxon>
    </lineage>
</organism>
<protein>
    <submittedName>
        <fullName evidence="8">Molybdate ABC transporter substrate-binding protein</fullName>
    </submittedName>
</protein>
<dbReference type="InterPro" id="IPR050682">
    <property type="entry name" value="ModA/WtpA"/>
</dbReference>
<evidence type="ECO:0000313" key="9">
    <source>
        <dbReference type="Proteomes" id="UP000032305"/>
    </source>
</evidence>
<dbReference type="PANTHER" id="PTHR30632">
    <property type="entry name" value="MOLYBDATE-BINDING PERIPLASMIC PROTEIN"/>
    <property type="match status" value="1"/>
</dbReference>
<dbReference type="GO" id="GO:0030288">
    <property type="term" value="C:outer membrane-bounded periplasmic space"/>
    <property type="evidence" value="ECO:0007669"/>
    <property type="project" value="TreeGrafter"/>
</dbReference>
<dbReference type="NCBIfam" id="TIGR01256">
    <property type="entry name" value="modA"/>
    <property type="match status" value="1"/>
</dbReference>
<feature type="chain" id="PRO_5001993548" evidence="7">
    <location>
        <begin position="22"/>
        <end position="250"/>
    </location>
</feature>
<keyword evidence="9" id="KW-1185">Reference proteome</keyword>
<dbReference type="Pfam" id="PF13531">
    <property type="entry name" value="SBP_bac_11"/>
    <property type="match status" value="1"/>
</dbReference>
<evidence type="ECO:0000256" key="6">
    <source>
        <dbReference type="PIRSR" id="PIRSR004846-1"/>
    </source>
</evidence>
<keyword evidence="2 6" id="KW-0500">Molybdenum</keyword>
<dbReference type="GO" id="GO:0046872">
    <property type="term" value="F:metal ion binding"/>
    <property type="evidence" value="ECO:0007669"/>
    <property type="project" value="UniProtKB-KW"/>
</dbReference>
<dbReference type="FunFam" id="3.40.190.10:FF:000035">
    <property type="entry name" value="Molybdate ABC transporter substrate-binding protein"/>
    <property type="match status" value="1"/>
</dbReference>
<dbReference type="InterPro" id="IPR005950">
    <property type="entry name" value="ModA"/>
</dbReference>
<dbReference type="GO" id="GO:0015689">
    <property type="term" value="P:molybdate ion transport"/>
    <property type="evidence" value="ECO:0007669"/>
    <property type="project" value="InterPro"/>
</dbReference>
<dbReference type="Proteomes" id="UP000032305">
    <property type="component" value="Unassembled WGS sequence"/>
</dbReference>
<dbReference type="EMBL" id="BBPI01000060">
    <property type="protein sequence ID" value="GAM01397.1"/>
    <property type="molecule type" value="Genomic_DNA"/>
</dbReference>
<name>A0A0A1W8A7_9SPHN</name>
<dbReference type="AlphaFoldDB" id="A0A0A1W8A7"/>
<dbReference type="GO" id="GO:0030973">
    <property type="term" value="F:molybdate ion binding"/>
    <property type="evidence" value="ECO:0007669"/>
    <property type="project" value="TreeGrafter"/>
</dbReference>
<evidence type="ECO:0000256" key="3">
    <source>
        <dbReference type="ARBA" id="ARBA00022723"/>
    </source>
</evidence>
<dbReference type="PANTHER" id="PTHR30632:SF17">
    <property type="entry name" value="MOLYBDATE-BINDING PROTEIN MODA"/>
    <property type="match status" value="1"/>
</dbReference>
<comment type="caution">
    <text evidence="8">The sequence shown here is derived from an EMBL/GenBank/DDBJ whole genome shotgun (WGS) entry which is preliminary data.</text>
</comment>
<keyword evidence="4 7" id="KW-0732">Signal</keyword>
<sequence>MKGFGFVALIGAWCVSAPVIAQNRAPLVLAAASLQESMTAAADAWAKKGHPRPVISFAASSALARQVQAGGKADLFASADEEWMDVLQKDGLLADRTRSAFLANRLVVIAPAGKGGQVTTRTLGRTLSAGPLAMADTDSVPAGKYGKAALEKLGAWAMVAPHVVRAENVRAALALVERGAAPYGIVYATDAKASSRVRVAGLFPAASHPPITYPLARLKASTNPEGEGFRRFLLSGEGKAIFRLHGFATR</sequence>
<keyword evidence="3 6" id="KW-0479">Metal-binding</keyword>
<evidence type="ECO:0000256" key="7">
    <source>
        <dbReference type="SAM" id="SignalP"/>
    </source>
</evidence>
<feature type="binding site" evidence="6">
    <location>
        <position position="60"/>
    </location>
    <ligand>
        <name>molybdate</name>
        <dbReference type="ChEBI" id="CHEBI:36264"/>
    </ligand>
</feature>
<comment type="subunit">
    <text evidence="5">The complex is composed of two ATP-binding proteins (ModC), two transmembrane proteins (ModB) and a solute-binding protein (ModA).</text>
</comment>
<dbReference type="PIRSF" id="PIRSF004846">
    <property type="entry name" value="ModA"/>
    <property type="match status" value="1"/>
</dbReference>
<evidence type="ECO:0000256" key="2">
    <source>
        <dbReference type="ARBA" id="ARBA00022505"/>
    </source>
</evidence>
<dbReference type="Gene3D" id="3.40.190.10">
    <property type="entry name" value="Periplasmic binding protein-like II"/>
    <property type="match status" value="2"/>
</dbReference>
<reference evidence="8 9" key="1">
    <citation type="submission" date="2014-11" db="EMBL/GenBank/DDBJ databases">
        <title>Whole genome shotgun sequence of Sphingomonas parapaucimobilis NBRC 15100.</title>
        <authorList>
            <person name="Katano-Makiyama Y."/>
            <person name="Hosoyama A."/>
            <person name="Hashimoto M."/>
            <person name="Hosoyama Y."/>
            <person name="Noguchi M."/>
            <person name="Numata M."/>
            <person name="Tsuchikane K."/>
            <person name="Hirakata S."/>
            <person name="Uohara A."/>
            <person name="Shimodaira J."/>
            <person name="Ohji S."/>
            <person name="Ichikawa N."/>
            <person name="Kimura A."/>
            <person name="Yamazoe A."/>
            <person name="Fujita N."/>
        </authorList>
    </citation>
    <scope>NUCLEOTIDE SEQUENCE [LARGE SCALE GENOMIC DNA]</scope>
    <source>
        <strain evidence="8 9">NBRC 15100</strain>
    </source>
</reference>
<dbReference type="eggNOG" id="COG0725">
    <property type="taxonomic scope" value="Bacteria"/>
</dbReference>
<evidence type="ECO:0000256" key="1">
    <source>
        <dbReference type="ARBA" id="ARBA00009175"/>
    </source>
</evidence>
<feature type="signal peptide" evidence="7">
    <location>
        <begin position="1"/>
        <end position="21"/>
    </location>
</feature>
<gene>
    <name evidence="8" type="primary">modA</name>
    <name evidence="8" type="ORF">SP5_060_01030</name>
</gene>
<dbReference type="GO" id="GO:1901359">
    <property type="term" value="F:tungstate binding"/>
    <property type="evidence" value="ECO:0007669"/>
    <property type="project" value="UniProtKB-ARBA"/>
</dbReference>
<dbReference type="RefSeq" id="WP_042488056.1">
    <property type="nucleotide sequence ID" value="NZ_BBPI01000060.1"/>
</dbReference>
<proteinExistence type="inferred from homology"/>
<evidence type="ECO:0000256" key="4">
    <source>
        <dbReference type="ARBA" id="ARBA00022729"/>
    </source>
</evidence>
<feature type="binding site" evidence="6">
    <location>
        <position position="33"/>
    </location>
    <ligand>
        <name>molybdate</name>
        <dbReference type="ChEBI" id="CHEBI:36264"/>
    </ligand>
</feature>
<evidence type="ECO:0000256" key="5">
    <source>
        <dbReference type="ARBA" id="ARBA00062515"/>
    </source>
</evidence>
<feature type="binding site" evidence="6">
    <location>
        <position position="187"/>
    </location>
    <ligand>
        <name>molybdate</name>
        <dbReference type="ChEBI" id="CHEBI:36264"/>
    </ligand>
</feature>
<dbReference type="OrthoDB" id="9785015at2"/>
<dbReference type="SUPFAM" id="SSF53850">
    <property type="entry name" value="Periplasmic binding protein-like II"/>
    <property type="match status" value="1"/>
</dbReference>